<proteinExistence type="predicted"/>
<evidence type="ECO:0000313" key="2">
    <source>
        <dbReference type="Proteomes" id="UP000836387"/>
    </source>
</evidence>
<name>A0ACA9UHA6_BIOOC</name>
<keyword evidence="2" id="KW-1185">Reference proteome</keyword>
<comment type="caution">
    <text evidence="1">The sequence shown here is derived from an EMBL/GenBank/DDBJ whole genome shotgun (WGS) entry which is preliminary data.</text>
</comment>
<protein>
    <submittedName>
        <fullName evidence="1">Uncharacterized protein</fullName>
    </submittedName>
</protein>
<reference evidence="1" key="2">
    <citation type="submission" date="2021-10" db="EMBL/GenBank/DDBJ databases">
        <authorList>
            <person name="Piombo E."/>
        </authorList>
    </citation>
    <scope>NUCLEOTIDE SEQUENCE</scope>
</reference>
<sequence length="206" mass="23507">MDHIPRWFKGSDVDARSIRRMGCHIAALSWLRPYCPPPNLTGSGSLDSLKARFTDAVARVALAQPHLHVGIAGENTAKPTFVRLEALDLRNHIHWRTFDDAVSREKQYLEELQLQLDSRFDNLATQPGWRVIILHDTEAESIEVLYVWNHPHHDGMSGKIFHQQLFQNLNNENFSKPLTYKLQDDSGCLIVKLPESSEKLPPPPKC</sequence>
<reference evidence="1" key="1">
    <citation type="submission" date="2020-04" db="EMBL/GenBank/DDBJ databases">
        <authorList>
            <person name="Broberg M."/>
        </authorList>
    </citation>
    <scope>NUCLEOTIDE SEQUENCE</scope>
</reference>
<dbReference type="Proteomes" id="UP000836387">
    <property type="component" value="Unassembled WGS sequence"/>
</dbReference>
<evidence type="ECO:0000313" key="1">
    <source>
        <dbReference type="EMBL" id="CAG9952751.1"/>
    </source>
</evidence>
<accession>A0ACA9UHA6</accession>
<organism evidence="1 2">
    <name type="scientific">Clonostachys rosea f. rosea IK726</name>
    <dbReference type="NCBI Taxonomy" id="1349383"/>
    <lineage>
        <taxon>Eukaryota</taxon>
        <taxon>Fungi</taxon>
        <taxon>Dikarya</taxon>
        <taxon>Ascomycota</taxon>
        <taxon>Pezizomycotina</taxon>
        <taxon>Sordariomycetes</taxon>
        <taxon>Hypocreomycetidae</taxon>
        <taxon>Hypocreales</taxon>
        <taxon>Bionectriaceae</taxon>
        <taxon>Clonostachys</taxon>
    </lineage>
</organism>
<dbReference type="EMBL" id="CADEHS020000498">
    <property type="protein sequence ID" value="CAG9952751.1"/>
    <property type="molecule type" value="Genomic_DNA"/>
</dbReference>
<gene>
    <name evidence="1" type="ORF">CRV2_00017236</name>
</gene>